<dbReference type="AlphaFoldDB" id="A0A4Y8KQL6"/>
<comment type="caution">
    <text evidence="3">The sequence shown here is derived from an EMBL/GenBank/DDBJ whole genome shotgun (WGS) entry which is preliminary data.</text>
</comment>
<dbReference type="RefSeq" id="WP_134172694.1">
    <property type="nucleotide sequence ID" value="NZ_SODI01000001.1"/>
</dbReference>
<feature type="signal peptide" evidence="2">
    <location>
        <begin position="1"/>
        <end position="41"/>
    </location>
</feature>
<protein>
    <submittedName>
        <fullName evidence="3">Uncharacterized protein</fullName>
    </submittedName>
</protein>
<sequence length="273" mass="27666">MPQNHTPKAFNTPLKKKLFGGAVTVMTAGSLLGLGAVGAQAVPADEATDASTKTSASAEGSASNTDDVIAAVKHQLRADIRSGDSVGEKAQNVSITLESHAELFASLPANLQADLTELNAASDDERDALAAQIGTTALDGGYGEEAQKVATAVQDNPKHPLAAAMRALVSLDAGEAEEGRGGRAEATAERITGALLSNPGLFANLPTELQNDLTALKDAPAGDRSAAADAIEANGLAGEYGAEIQKIAEHLQANGAANADAPMHAEAKADADR</sequence>
<dbReference type="Proteomes" id="UP000298218">
    <property type="component" value="Unassembled WGS sequence"/>
</dbReference>
<feature type="compositionally biased region" description="Low complexity" evidence="1">
    <location>
        <begin position="43"/>
        <end position="59"/>
    </location>
</feature>
<keyword evidence="2" id="KW-0732">Signal</keyword>
<dbReference type="OrthoDB" id="5108561at2"/>
<name>A0A4Y8KQL6_9MICO</name>
<keyword evidence="4" id="KW-1185">Reference proteome</keyword>
<gene>
    <name evidence="3" type="ORF">E3T53_05890</name>
</gene>
<reference evidence="3 4" key="1">
    <citation type="submission" date="2019-03" db="EMBL/GenBank/DDBJ databases">
        <title>Genomics of glacier-inhabiting Cryobacterium strains.</title>
        <authorList>
            <person name="Liu Q."/>
            <person name="Xin Y.-H."/>
        </authorList>
    </citation>
    <scope>NUCLEOTIDE SEQUENCE [LARGE SCALE GENOMIC DNA]</scope>
    <source>
        <strain evidence="3 4">CGMCC 1.4292</strain>
    </source>
</reference>
<feature type="region of interest" description="Disordered" evidence="1">
    <location>
        <begin position="43"/>
        <end position="66"/>
    </location>
</feature>
<organism evidence="3 4">
    <name type="scientific">Cryobacterium psychrophilum</name>
    <dbReference type="NCBI Taxonomy" id="41988"/>
    <lineage>
        <taxon>Bacteria</taxon>
        <taxon>Bacillati</taxon>
        <taxon>Actinomycetota</taxon>
        <taxon>Actinomycetes</taxon>
        <taxon>Micrococcales</taxon>
        <taxon>Microbacteriaceae</taxon>
        <taxon>Cryobacterium</taxon>
    </lineage>
</organism>
<evidence type="ECO:0000256" key="1">
    <source>
        <dbReference type="SAM" id="MobiDB-lite"/>
    </source>
</evidence>
<dbReference type="EMBL" id="SOHQ01000018">
    <property type="protein sequence ID" value="TFD80183.1"/>
    <property type="molecule type" value="Genomic_DNA"/>
</dbReference>
<evidence type="ECO:0000313" key="4">
    <source>
        <dbReference type="Proteomes" id="UP000298218"/>
    </source>
</evidence>
<feature type="chain" id="PRO_5043355101" evidence="2">
    <location>
        <begin position="42"/>
        <end position="273"/>
    </location>
</feature>
<evidence type="ECO:0000256" key="2">
    <source>
        <dbReference type="SAM" id="SignalP"/>
    </source>
</evidence>
<evidence type="ECO:0000313" key="3">
    <source>
        <dbReference type="EMBL" id="TFD80183.1"/>
    </source>
</evidence>
<accession>A0A4Y8KQL6</accession>
<proteinExistence type="predicted"/>